<name>A0AAW4XX63_9BURK</name>
<keyword evidence="2" id="KW-0808">Transferase</keyword>
<keyword evidence="4" id="KW-1185">Reference proteome</keyword>
<accession>A0AAW4XX63</accession>
<evidence type="ECO:0000256" key="1">
    <source>
        <dbReference type="ARBA" id="ARBA00022603"/>
    </source>
</evidence>
<organism evidence="3 4">
    <name type="scientific">Comamonas koreensis</name>
    <dbReference type="NCBI Taxonomy" id="160825"/>
    <lineage>
        <taxon>Bacteria</taxon>
        <taxon>Pseudomonadati</taxon>
        <taxon>Pseudomonadota</taxon>
        <taxon>Betaproteobacteria</taxon>
        <taxon>Burkholderiales</taxon>
        <taxon>Comamonadaceae</taxon>
        <taxon>Comamonas</taxon>
    </lineage>
</organism>
<evidence type="ECO:0000256" key="2">
    <source>
        <dbReference type="ARBA" id="ARBA00022679"/>
    </source>
</evidence>
<sequence>MAEFTAPPSIDPQAAHAWQRRAPAHSPWLHEEVGRRMQDRLQWIVQKPDAWCSWEPVYGGLEAHQQVAERYPAADIHIAESRPAHAALLRSQLDKPWWALSRWRQAKLHWGLPAPGSVQMLWANMALHQHPNPQQLLQTWHQSLAVNGFVMFSCFGPDTLKELRAAYASQGWPAASHEFTDMHDWGDMLVQAGFAEPVMDMERITLSYSGAAQLRAELRELGRNLHPARFGGLRGRLWREQLDALLTAKLADAQEQGRLVLSFEIIYGHAFKPTPRMKVQGESSISVQDMQQMLRQGRPGGA</sequence>
<evidence type="ECO:0000313" key="3">
    <source>
        <dbReference type="EMBL" id="MCD2166022.1"/>
    </source>
</evidence>
<proteinExistence type="predicted"/>
<dbReference type="GO" id="GO:0008168">
    <property type="term" value="F:methyltransferase activity"/>
    <property type="evidence" value="ECO:0007669"/>
    <property type="project" value="UniProtKB-KW"/>
</dbReference>
<comment type="caution">
    <text evidence="3">The sequence shown here is derived from an EMBL/GenBank/DDBJ whole genome shotgun (WGS) entry which is preliminary data.</text>
</comment>
<dbReference type="RefSeq" id="WP_230775378.1">
    <property type="nucleotide sequence ID" value="NZ_JAJNCT010000010.1"/>
</dbReference>
<evidence type="ECO:0000313" key="4">
    <source>
        <dbReference type="Proteomes" id="UP001199260"/>
    </source>
</evidence>
<gene>
    <name evidence="3" type="ORF">LPW39_12840</name>
</gene>
<dbReference type="InterPro" id="IPR029063">
    <property type="entry name" value="SAM-dependent_MTases_sf"/>
</dbReference>
<dbReference type="GO" id="GO:0032259">
    <property type="term" value="P:methylation"/>
    <property type="evidence" value="ECO:0007669"/>
    <property type="project" value="UniProtKB-KW"/>
</dbReference>
<dbReference type="SUPFAM" id="SSF53335">
    <property type="entry name" value="S-adenosyl-L-methionine-dependent methyltransferases"/>
    <property type="match status" value="1"/>
</dbReference>
<reference evidence="3 4" key="1">
    <citation type="submission" date="2021-11" db="EMBL/GenBank/DDBJ databases">
        <title>Genome sequence.</title>
        <authorList>
            <person name="Sun Q."/>
        </authorList>
    </citation>
    <scope>NUCLEOTIDE SEQUENCE [LARGE SCALE GENOMIC DNA]</scope>
    <source>
        <strain evidence="3 4">KCTC 12005</strain>
    </source>
</reference>
<dbReference type="InterPro" id="IPR050602">
    <property type="entry name" value="Malonyl-ACP_OMT"/>
</dbReference>
<dbReference type="EMBL" id="JAJNCT010000010">
    <property type="protein sequence ID" value="MCD2166022.1"/>
    <property type="molecule type" value="Genomic_DNA"/>
</dbReference>
<dbReference type="Gene3D" id="3.40.50.150">
    <property type="entry name" value="Vaccinia Virus protein VP39"/>
    <property type="match status" value="1"/>
</dbReference>
<dbReference type="Proteomes" id="UP001199260">
    <property type="component" value="Unassembled WGS sequence"/>
</dbReference>
<dbReference type="PANTHER" id="PTHR13090">
    <property type="entry name" value="ARGININE-HYDROXYLASE NDUFAF5, MITOCHONDRIAL"/>
    <property type="match status" value="1"/>
</dbReference>
<keyword evidence="1" id="KW-0489">Methyltransferase</keyword>
<protein>
    <submittedName>
        <fullName evidence="3">Biotin synthase</fullName>
    </submittedName>
</protein>
<dbReference type="PANTHER" id="PTHR13090:SF1">
    <property type="entry name" value="ARGININE-HYDROXYLASE NDUFAF5, MITOCHONDRIAL"/>
    <property type="match status" value="1"/>
</dbReference>
<dbReference type="AlphaFoldDB" id="A0AAW4XX63"/>